<keyword evidence="5" id="KW-0472">Membrane</keyword>
<dbReference type="InterPro" id="IPR056067">
    <property type="entry name" value="DUF7650"/>
</dbReference>
<evidence type="ECO:0000313" key="7">
    <source>
        <dbReference type="EMBL" id="KAD6453973.1"/>
    </source>
</evidence>
<name>A0A5N6PJ76_9ASTR</name>
<dbReference type="Pfam" id="PF24662">
    <property type="entry name" value="DUF7650"/>
    <property type="match status" value="1"/>
</dbReference>
<sequence length="295" mass="33241">MKTFIDALAIGKSKQDLTGNAIEPTKENQAIHIRPEIPTGKAYSSLTSKEIIQFLNGDYQLSIARSNDLFWEAVWPRLLARGWHSEQPNGYNYSANQKNLVFLMPGVPKFSRKLVKGDAYLDSVTDVLNKVASDPRLLELDNEQNGASDIKMEEDEEVNGFVEKHKSHCYLQPRTPNLNMGNVLMQFTVVDTSLRGGKIFRVRELDTMKSGSDESHSELVSSNDSDDVNLFLVDHEMNANHQKPGKKRKTSCAGNQIKKIQGSMSHVYLTFIYVFIFVSLAYSHGGVTYSHITYM</sequence>
<keyword evidence="4" id="KW-0539">Nucleus</keyword>
<evidence type="ECO:0000256" key="3">
    <source>
        <dbReference type="ARBA" id="ARBA00023163"/>
    </source>
</evidence>
<keyword evidence="8" id="KW-1185">Reference proteome</keyword>
<keyword evidence="5" id="KW-0812">Transmembrane</keyword>
<keyword evidence="5" id="KW-1133">Transmembrane helix</keyword>
<feature type="domain" description="DUF7650" evidence="6">
    <location>
        <begin position="49"/>
        <end position="135"/>
    </location>
</feature>
<dbReference type="Proteomes" id="UP000326396">
    <property type="component" value="Linkage Group LG12"/>
</dbReference>
<evidence type="ECO:0000256" key="1">
    <source>
        <dbReference type="ARBA" id="ARBA00004123"/>
    </source>
</evidence>
<evidence type="ECO:0000313" key="8">
    <source>
        <dbReference type="Proteomes" id="UP000326396"/>
    </source>
</evidence>
<accession>A0A5N6PJ76</accession>
<dbReference type="GO" id="GO:0005634">
    <property type="term" value="C:nucleus"/>
    <property type="evidence" value="ECO:0007669"/>
    <property type="project" value="UniProtKB-SubCell"/>
</dbReference>
<dbReference type="PANTHER" id="PTHR13859:SF11">
    <property type="entry name" value="GRUNGE, ISOFORM J"/>
    <property type="match status" value="1"/>
</dbReference>
<comment type="subcellular location">
    <subcellularLocation>
        <location evidence="1">Nucleus</location>
    </subcellularLocation>
</comment>
<evidence type="ECO:0000256" key="2">
    <source>
        <dbReference type="ARBA" id="ARBA00023015"/>
    </source>
</evidence>
<dbReference type="PANTHER" id="PTHR13859">
    <property type="entry name" value="ATROPHIN-RELATED"/>
    <property type="match status" value="1"/>
</dbReference>
<dbReference type="AlphaFoldDB" id="A0A5N6PJ76"/>
<comment type="caution">
    <text evidence="7">The sequence shown here is derived from an EMBL/GenBank/DDBJ whole genome shotgun (WGS) entry which is preliminary data.</text>
</comment>
<proteinExistence type="predicted"/>
<evidence type="ECO:0000256" key="5">
    <source>
        <dbReference type="SAM" id="Phobius"/>
    </source>
</evidence>
<reference evidence="7 8" key="1">
    <citation type="submission" date="2019-05" db="EMBL/GenBank/DDBJ databases">
        <title>Mikania micrantha, genome provides insights into the molecular mechanism of rapid growth.</title>
        <authorList>
            <person name="Liu B."/>
        </authorList>
    </citation>
    <scope>NUCLEOTIDE SEQUENCE [LARGE SCALE GENOMIC DNA]</scope>
    <source>
        <strain evidence="7">NLD-2019</strain>
        <tissue evidence="7">Leaf</tissue>
    </source>
</reference>
<dbReference type="EMBL" id="SZYD01000004">
    <property type="protein sequence ID" value="KAD6453973.1"/>
    <property type="molecule type" value="Genomic_DNA"/>
</dbReference>
<gene>
    <name evidence="7" type="ORF">E3N88_08679</name>
</gene>
<evidence type="ECO:0000259" key="6">
    <source>
        <dbReference type="Pfam" id="PF24662"/>
    </source>
</evidence>
<keyword evidence="2" id="KW-0805">Transcription regulation</keyword>
<dbReference type="GO" id="GO:0003714">
    <property type="term" value="F:transcription corepressor activity"/>
    <property type="evidence" value="ECO:0007669"/>
    <property type="project" value="TreeGrafter"/>
</dbReference>
<evidence type="ECO:0000256" key="4">
    <source>
        <dbReference type="ARBA" id="ARBA00023242"/>
    </source>
</evidence>
<dbReference type="OrthoDB" id="6147534at2759"/>
<keyword evidence="3" id="KW-0804">Transcription</keyword>
<protein>
    <recommendedName>
        <fullName evidence="6">DUF7650 domain-containing protein</fullName>
    </recommendedName>
</protein>
<organism evidence="7 8">
    <name type="scientific">Mikania micrantha</name>
    <name type="common">bitter vine</name>
    <dbReference type="NCBI Taxonomy" id="192012"/>
    <lineage>
        <taxon>Eukaryota</taxon>
        <taxon>Viridiplantae</taxon>
        <taxon>Streptophyta</taxon>
        <taxon>Embryophyta</taxon>
        <taxon>Tracheophyta</taxon>
        <taxon>Spermatophyta</taxon>
        <taxon>Magnoliopsida</taxon>
        <taxon>eudicotyledons</taxon>
        <taxon>Gunneridae</taxon>
        <taxon>Pentapetalae</taxon>
        <taxon>asterids</taxon>
        <taxon>campanulids</taxon>
        <taxon>Asterales</taxon>
        <taxon>Asteraceae</taxon>
        <taxon>Asteroideae</taxon>
        <taxon>Heliantheae alliance</taxon>
        <taxon>Eupatorieae</taxon>
        <taxon>Mikania</taxon>
    </lineage>
</organism>
<feature type="transmembrane region" description="Helical" evidence="5">
    <location>
        <begin position="267"/>
        <end position="285"/>
    </location>
</feature>